<dbReference type="EMBL" id="CP033137">
    <property type="protein sequence ID" value="AYO13540.1"/>
    <property type="molecule type" value="Genomic_DNA"/>
</dbReference>
<sequence>MKKLLLASAVAAAAASLSFGASAVQFNNPVDFTTLSKTDQKTIRIEGRVPKRCLLRIGKKDVKNNVLRKANKVHSDSWDNGFNNKKVLVGNLRAWCNYGTDLDFSVTAYKLRGVTKHNMGEKINYKVKIGSETVANTKNHHGMEQMASPIPSVGEHLVNKINKHPIYVKPEDSGFARAGKYKGRIKVSLAASGPVMP</sequence>
<evidence type="ECO:0000313" key="2">
    <source>
        <dbReference type="EMBL" id="AYO13540.1"/>
    </source>
</evidence>
<accession>A0AAP9GA16</accession>
<evidence type="ECO:0000256" key="1">
    <source>
        <dbReference type="SAM" id="SignalP"/>
    </source>
</evidence>
<proteinExistence type="predicted"/>
<dbReference type="Proteomes" id="UP000390336">
    <property type="component" value="Chromosome 1"/>
</dbReference>
<gene>
    <name evidence="3" type="ORF">APZ19_03510</name>
    <name evidence="2" type="ORF">D0812_03575</name>
</gene>
<dbReference type="Proteomes" id="UP000272136">
    <property type="component" value="Chromosome 1"/>
</dbReference>
<evidence type="ECO:0000313" key="3">
    <source>
        <dbReference type="EMBL" id="QGH46214.1"/>
    </source>
</evidence>
<reference evidence="2 4" key="2">
    <citation type="submission" date="2018-10" db="EMBL/GenBank/DDBJ databases">
        <title>Whole Genome of Vibrio owensii strain 170502, isolated from Acute Hepatopancreatic Necrosis Disease (AHPND) shrimp.</title>
        <authorList>
            <person name="Yan M."/>
            <person name="Wang X."/>
            <person name="Wang Y."/>
        </authorList>
    </citation>
    <scope>NUCLEOTIDE SEQUENCE [LARGE SCALE GENOMIC DNA]</scope>
    <source>
        <strain evidence="2 4">1700302</strain>
    </source>
</reference>
<name>A0AAP9GA16_9VIBR</name>
<dbReference type="RefSeq" id="WP_042603848.1">
    <property type="nucleotide sequence ID" value="NZ_BBKO01000023.1"/>
</dbReference>
<dbReference type="AlphaFoldDB" id="A0AAP9GA16"/>
<feature type="signal peptide" evidence="1">
    <location>
        <begin position="1"/>
        <end position="23"/>
    </location>
</feature>
<evidence type="ECO:0000313" key="5">
    <source>
        <dbReference type="Proteomes" id="UP000390336"/>
    </source>
</evidence>
<organism evidence="3 5">
    <name type="scientific">Vibrio owensii</name>
    <dbReference type="NCBI Taxonomy" id="696485"/>
    <lineage>
        <taxon>Bacteria</taxon>
        <taxon>Pseudomonadati</taxon>
        <taxon>Pseudomonadota</taxon>
        <taxon>Gammaproteobacteria</taxon>
        <taxon>Vibrionales</taxon>
        <taxon>Vibrionaceae</taxon>
        <taxon>Vibrio</taxon>
    </lineage>
</organism>
<keyword evidence="4" id="KW-1185">Reference proteome</keyword>
<reference evidence="3 5" key="1">
    <citation type="journal article" date="2015" name="Genome Announc.">
        <title>Draft Genome Sequence of Vibrio owensii Strain SH-14, Which Causes Shrimp Acute Hepatopancreatic Necrosis Disease.</title>
        <authorList>
            <person name="Liu L."/>
            <person name="Xiao J."/>
            <person name="Xia X."/>
            <person name="Pan Y."/>
            <person name="Yan S."/>
            <person name="Wang Y."/>
        </authorList>
    </citation>
    <scope>NUCLEOTIDE SEQUENCE [LARGE SCALE GENOMIC DNA]</scope>
    <source>
        <strain evidence="3 5">SH14</strain>
    </source>
</reference>
<reference evidence="3" key="3">
    <citation type="submission" date="2019-11" db="EMBL/GenBank/DDBJ databases">
        <title>Complete genome sequence of Vibrio owensii SH-14 isolated from shrimp with acute hepatopancreatic necrosis diease.</title>
        <authorList>
            <person name="Liang X."/>
            <person name="Wang Y."/>
        </authorList>
    </citation>
    <scope>NUCLEOTIDE SEQUENCE</scope>
    <source>
        <strain evidence="3">SH14</strain>
    </source>
</reference>
<evidence type="ECO:0000313" key="4">
    <source>
        <dbReference type="Proteomes" id="UP000272136"/>
    </source>
</evidence>
<protein>
    <submittedName>
        <fullName evidence="3">Uncharacterized protein</fullName>
    </submittedName>
</protein>
<feature type="chain" id="PRO_5043015946" evidence="1">
    <location>
        <begin position="24"/>
        <end position="197"/>
    </location>
</feature>
<dbReference type="EMBL" id="CP045859">
    <property type="protein sequence ID" value="QGH46214.1"/>
    <property type="molecule type" value="Genomic_DNA"/>
</dbReference>
<keyword evidence="1" id="KW-0732">Signal</keyword>